<evidence type="ECO:0000256" key="1">
    <source>
        <dbReference type="SAM" id="Phobius"/>
    </source>
</evidence>
<dbReference type="Pfam" id="PF10031">
    <property type="entry name" value="DUF2273"/>
    <property type="match status" value="1"/>
</dbReference>
<feature type="transmembrane region" description="Helical" evidence="1">
    <location>
        <begin position="12"/>
        <end position="43"/>
    </location>
</feature>
<sequence>MATWTYKQWGALIGALVAFSIGLIGFDETILVVLVGVICYFIGKYLDGELDVEDIRNRAQRRG</sequence>
<proteinExistence type="predicted"/>
<protein>
    <recommendedName>
        <fullName evidence="3">Small integral membrane protein</fullName>
    </recommendedName>
</protein>
<dbReference type="EMBL" id="CADCVD010000025">
    <property type="protein sequence ID" value="CAA9430642.1"/>
    <property type="molecule type" value="Genomic_DNA"/>
</dbReference>
<evidence type="ECO:0000313" key="2">
    <source>
        <dbReference type="EMBL" id="CAA9430642.1"/>
    </source>
</evidence>
<dbReference type="InterPro" id="IPR018730">
    <property type="entry name" value="DUF2273"/>
</dbReference>
<keyword evidence="1" id="KW-0472">Membrane</keyword>
<name>A0A6J4Q1J2_9ACTN</name>
<gene>
    <name evidence="2" type="ORF">AVDCRST_MAG37-574</name>
</gene>
<reference evidence="2" key="1">
    <citation type="submission" date="2020-02" db="EMBL/GenBank/DDBJ databases">
        <authorList>
            <person name="Meier V. D."/>
        </authorList>
    </citation>
    <scope>NUCLEOTIDE SEQUENCE</scope>
    <source>
        <strain evidence="2">AVDCRST_MAG37</strain>
    </source>
</reference>
<organism evidence="2">
    <name type="scientific">uncultured Rubrobacteraceae bacterium</name>
    <dbReference type="NCBI Taxonomy" id="349277"/>
    <lineage>
        <taxon>Bacteria</taxon>
        <taxon>Bacillati</taxon>
        <taxon>Actinomycetota</taxon>
        <taxon>Rubrobacteria</taxon>
        <taxon>Rubrobacterales</taxon>
        <taxon>Rubrobacteraceae</taxon>
        <taxon>environmental samples</taxon>
    </lineage>
</organism>
<keyword evidence="1" id="KW-1133">Transmembrane helix</keyword>
<keyword evidence="1" id="KW-0812">Transmembrane</keyword>
<dbReference type="AlphaFoldDB" id="A0A6J4Q1J2"/>
<evidence type="ECO:0008006" key="3">
    <source>
        <dbReference type="Google" id="ProtNLM"/>
    </source>
</evidence>
<accession>A0A6J4Q1J2</accession>